<feature type="domain" description="Cupin type-2" evidence="1">
    <location>
        <begin position="37"/>
        <end position="102"/>
    </location>
</feature>
<organism evidence="2">
    <name type="scientific">hydrothermal vent metagenome</name>
    <dbReference type="NCBI Taxonomy" id="652676"/>
    <lineage>
        <taxon>unclassified sequences</taxon>
        <taxon>metagenomes</taxon>
        <taxon>ecological metagenomes</taxon>
    </lineage>
</organism>
<proteinExistence type="predicted"/>
<dbReference type="InterPro" id="IPR013096">
    <property type="entry name" value="Cupin_2"/>
</dbReference>
<dbReference type="InterPro" id="IPR014710">
    <property type="entry name" value="RmlC-like_jellyroll"/>
</dbReference>
<sequence length="116" mass="12797">MPIIDHADVRLAPTMERVRERYLVSKDQGAVSLTVKEVEISPGYEGRMHTHPVDVSIQVLTGAIQVILGDEVRTVRAGTTLLAPPGLPHKLIHHLWTPALLLIAYPAADLETEHLE</sequence>
<dbReference type="InterPro" id="IPR011051">
    <property type="entry name" value="RmlC_Cupin_sf"/>
</dbReference>
<dbReference type="PANTHER" id="PTHR38599:SF1">
    <property type="entry name" value="CUPIN DOMAIN PROTEIN (AFU_ORTHOLOGUE AFUA_3G13620)"/>
    <property type="match status" value="1"/>
</dbReference>
<dbReference type="PANTHER" id="PTHR38599">
    <property type="entry name" value="CUPIN DOMAIN PROTEIN (AFU_ORTHOLOGUE AFUA_3G13620)"/>
    <property type="match status" value="1"/>
</dbReference>
<evidence type="ECO:0000313" key="2">
    <source>
        <dbReference type="EMBL" id="CUV03034.1"/>
    </source>
</evidence>
<reference evidence="2" key="1">
    <citation type="submission" date="2015-10" db="EMBL/GenBank/DDBJ databases">
        <authorList>
            <person name="Gilbert D.G."/>
        </authorList>
    </citation>
    <scope>NUCLEOTIDE SEQUENCE</scope>
</reference>
<dbReference type="SUPFAM" id="SSF51182">
    <property type="entry name" value="RmlC-like cupins"/>
    <property type="match status" value="1"/>
</dbReference>
<dbReference type="AlphaFoldDB" id="A0A160VA65"/>
<accession>A0A160VA65</accession>
<evidence type="ECO:0000259" key="1">
    <source>
        <dbReference type="Pfam" id="PF07883"/>
    </source>
</evidence>
<dbReference type="Pfam" id="PF07883">
    <property type="entry name" value="Cupin_2"/>
    <property type="match status" value="1"/>
</dbReference>
<dbReference type="EMBL" id="FAXA01000346">
    <property type="protein sequence ID" value="CUV03034.1"/>
    <property type="molecule type" value="Genomic_DNA"/>
</dbReference>
<protein>
    <recommendedName>
        <fullName evidence="1">Cupin type-2 domain-containing protein</fullName>
    </recommendedName>
</protein>
<gene>
    <name evidence="2" type="ORF">MGWOODY_Clf968</name>
</gene>
<name>A0A160VA65_9ZZZZ</name>
<dbReference type="Gene3D" id="2.60.120.10">
    <property type="entry name" value="Jelly Rolls"/>
    <property type="match status" value="1"/>
</dbReference>